<feature type="domain" description="GOST seven transmembrane" evidence="7">
    <location>
        <begin position="14"/>
        <end position="225"/>
    </location>
</feature>
<dbReference type="EMBL" id="HBGJ01025349">
    <property type="protein sequence ID" value="CAD9257785.1"/>
    <property type="molecule type" value="Transcribed_RNA"/>
</dbReference>
<dbReference type="GO" id="GO:0016020">
    <property type="term" value="C:membrane"/>
    <property type="evidence" value="ECO:0007669"/>
    <property type="project" value="UniProtKB-SubCell"/>
</dbReference>
<dbReference type="GO" id="GO:0005794">
    <property type="term" value="C:Golgi apparatus"/>
    <property type="evidence" value="ECO:0007669"/>
    <property type="project" value="TreeGrafter"/>
</dbReference>
<keyword evidence="2 6" id="KW-0812">Transmembrane</keyword>
<dbReference type="PANTHER" id="PTHR21229:SF1">
    <property type="entry name" value="GH17801P"/>
    <property type="match status" value="1"/>
</dbReference>
<dbReference type="Pfam" id="PF06814">
    <property type="entry name" value="GOST_TM"/>
    <property type="match status" value="1"/>
</dbReference>
<sequence length="230" mass="26118">MYFGEIPFEFVRFLFLVVFVGLFGAFMRRQQAHLLGLHWAVLAVLVIEAIEAMFWFATYAGMNTSGDPECCPFPPAYGAAVTFEVLRQAASRTVLVLLSLGLWVVRDRIEGQELWSVVGISLSFLIVGIGYHATEMEMAKTKSLQELTEAEQNDSNLWELPWSFLNVLFVGWIFHELTGMMNELKSRGQTYKLSMYINLGRAFVGILVLWTVVFLVSFFVWTGAFRLSQA</sequence>
<feature type="transmembrane region" description="Helical" evidence="6">
    <location>
        <begin position="89"/>
        <end position="105"/>
    </location>
</feature>
<accession>A0A7S1XSC9</accession>
<evidence type="ECO:0000256" key="1">
    <source>
        <dbReference type="ARBA" id="ARBA00004141"/>
    </source>
</evidence>
<keyword evidence="3" id="KW-0732">Signal</keyword>
<reference evidence="8" key="1">
    <citation type="submission" date="2021-01" db="EMBL/GenBank/DDBJ databases">
        <authorList>
            <person name="Corre E."/>
            <person name="Pelletier E."/>
            <person name="Niang G."/>
            <person name="Scheremetjew M."/>
            <person name="Finn R."/>
            <person name="Kale V."/>
            <person name="Holt S."/>
            <person name="Cochrane G."/>
            <person name="Meng A."/>
            <person name="Brown T."/>
            <person name="Cohen L."/>
        </authorList>
    </citation>
    <scope>NUCLEOTIDE SEQUENCE</scope>
    <source>
        <strain evidence="8">CCMP2877</strain>
    </source>
</reference>
<protein>
    <recommendedName>
        <fullName evidence="7">GOST seven transmembrane domain-containing protein</fullName>
    </recommendedName>
</protein>
<evidence type="ECO:0000259" key="7">
    <source>
        <dbReference type="Pfam" id="PF06814"/>
    </source>
</evidence>
<dbReference type="InterPro" id="IPR009637">
    <property type="entry name" value="GPR107/GPR108-like"/>
</dbReference>
<dbReference type="AlphaFoldDB" id="A0A7S1XSC9"/>
<dbReference type="InterPro" id="IPR053937">
    <property type="entry name" value="GOST_TM"/>
</dbReference>
<organism evidence="8">
    <name type="scientific">Phaeomonas parva</name>
    <dbReference type="NCBI Taxonomy" id="124430"/>
    <lineage>
        <taxon>Eukaryota</taxon>
        <taxon>Sar</taxon>
        <taxon>Stramenopiles</taxon>
        <taxon>Ochrophyta</taxon>
        <taxon>Pinguiophyceae</taxon>
        <taxon>Pinguiochrysidales</taxon>
        <taxon>Pinguiochrysidaceae</taxon>
        <taxon>Phaeomonas</taxon>
    </lineage>
</organism>
<proteinExistence type="predicted"/>
<evidence type="ECO:0000256" key="6">
    <source>
        <dbReference type="SAM" id="Phobius"/>
    </source>
</evidence>
<feature type="transmembrane region" description="Helical" evidence="6">
    <location>
        <begin position="202"/>
        <end position="224"/>
    </location>
</feature>
<comment type="subcellular location">
    <subcellularLocation>
        <location evidence="1">Membrane</location>
        <topology evidence="1">Multi-pass membrane protein</topology>
    </subcellularLocation>
</comment>
<evidence type="ECO:0000313" key="8">
    <source>
        <dbReference type="EMBL" id="CAD9257785.1"/>
    </source>
</evidence>
<feature type="transmembrane region" description="Helical" evidence="6">
    <location>
        <begin position="162"/>
        <end position="181"/>
    </location>
</feature>
<evidence type="ECO:0000256" key="2">
    <source>
        <dbReference type="ARBA" id="ARBA00022692"/>
    </source>
</evidence>
<name>A0A7S1XSC9_9STRA</name>
<gene>
    <name evidence="8" type="ORF">PPAR1163_LOCUS16157</name>
</gene>
<keyword evidence="4 6" id="KW-1133">Transmembrane helix</keyword>
<feature type="transmembrane region" description="Helical" evidence="6">
    <location>
        <begin position="114"/>
        <end position="133"/>
    </location>
</feature>
<evidence type="ECO:0000256" key="3">
    <source>
        <dbReference type="ARBA" id="ARBA00022729"/>
    </source>
</evidence>
<feature type="transmembrane region" description="Helical" evidence="6">
    <location>
        <begin position="6"/>
        <end position="27"/>
    </location>
</feature>
<dbReference type="PANTHER" id="PTHR21229">
    <property type="entry name" value="LUNG SEVEN TRANSMEMBRANE RECEPTOR"/>
    <property type="match status" value="1"/>
</dbReference>
<feature type="transmembrane region" description="Helical" evidence="6">
    <location>
        <begin position="34"/>
        <end position="57"/>
    </location>
</feature>
<evidence type="ECO:0000256" key="5">
    <source>
        <dbReference type="ARBA" id="ARBA00023136"/>
    </source>
</evidence>
<keyword evidence="5 6" id="KW-0472">Membrane</keyword>
<evidence type="ECO:0000256" key="4">
    <source>
        <dbReference type="ARBA" id="ARBA00022989"/>
    </source>
</evidence>